<reference evidence="3 4" key="1">
    <citation type="journal article" date="2019" name="Appl. Microbiol. Biotechnol.">
        <title>Genome sequence of Isaria javanica and comparative genome analysis insights into family S53 peptidase evolution in fungal entomopathogens.</title>
        <authorList>
            <person name="Lin R."/>
            <person name="Zhang X."/>
            <person name="Xin B."/>
            <person name="Zou M."/>
            <person name="Gao Y."/>
            <person name="Qin F."/>
            <person name="Hu Q."/>
            <person name="Xie B."/>
            <person name="Cheng X."/>
        </authorList>
    </citation>
    <scope>NUCLEOTIDE SEQUENCE [LARGE SCALE GENOMIC DNA]</scope>
    <source>
        <strain evidence="3 4">IJ1G</strain>
    </source>
</reference>
<organism evidence="3 4">
    <name type="scientific">Cordyceps javanica</name>
    <dbReference type="NCBI Taxonomy" id="43265"/>
    <lineage>
        <taxon>Eukaryota</taxon>
        <taxon>Fungi</taxon>
        <taxon>Dikarya</taxon>
        <taxon>Ascomycota</taxon>
        <taxon>Pezizomycotina</taxon>
        <taxon>Sordariomycetes</taxon>
        <taxon>Hypocreomycetidae</taxon>
        <taxon>Hypocreales</taxon>
        <taxon>Cordycipitaceae</taxon>
        <taxon>Cordyceps</taxon>
    </lineage>
</organism>
<evidence type="ECO:0000256" key="2">
    <source>
        <dbReference type="SAM" id="Phobius"/>
    </source>
</evidence>
<feature type="region of interest" description="Disordered" evidence="1">
    <location>
        <begin position="229"/>
        <end position="255"/>
    </location>
</feature>
<comment type="caution">
    <text evidence="3">The sequence shown here is derived from an EMBL/GenBank/DDBJ whole genome shotgun (WGS) entry which is preliminary data.</text>
</comment>
<dbReference type="OrthoDB" id="4728778at2759"/>
<feature type="transmembrane region" description="Helical" evidence="2">
    <location>
        <begin position="39"/>
        <end position="65"/>
    </location>
</feature>
<evidence type="ECO:0000313" key="4">
    <source>
        <dbReference type="Proteomes" id="UP000315783"/>
    </source>
</evidence>
<keyword evidence="4" id="KW-1185">Reference proteome</keyword>
<sequence>MGTQRDTHQPPPAAAAPSHDSLRQQQQELVNLTYKSGKYAACTAVAIVFAPLTLGAMLFVLPLLFKPQFAIHSCRRCGLRLAITTGGLGDYGFTIAADVSDANFAPAEDDWRPDLARLPGGMRVARSPLGPRPEISDREMKTCSKRFAALRAKTRVKLVSDDWQRGPVRCMIMTGPDRRPASLQEWEAGEGEVFCQIHLNNVVNVGSYANSDANIRVTMRGAAASLPLQAAASDKDQPPPPPPPPHTAAGSDGSPPDDFAETCLIRLFPGDNYSVSFHTPSSRPPAYSARSPSACRPAATVNVSPVPKRFRTQFWGGMPIWRWKSTEGNLLWVSRRFRDADMSALNTTLCLVDDYERLVAVVDGWESRRVAGAAPAPAAPGPAGSSGGLLRECRLKLYADLDTGVLGEILGSYCALLVQVRRATKELKREDDEKRSSY</sequence>
<keyword evidence="2" id="KW-1133">Transmembrane helix</keyword>
<name>A0A545VMM4_9HYPO</name>
<evidence type="ECO:0000313" key="3">
    <source>
        <dbReference type="EMBL" id="TQV91288.1"/>
    </source>
</evidence>
<accession>A0A545VMM4</accession>
<evidence type="ECO:0000256" key="1">
    <source>
        <dbReference type="SAM" id="MobiDB-lite"/>
    </source>
</evidence>
<feature type="region of interest" description="Disordered" evidence="1">
    <location>
        <begin position="1"/>
        <end position="22"/>
    </location>
</feature>
<proteinExistence type="predicted"/>
<protein>
    <submittedName>
        <fullName evidence="3">Uncharacterized protein</fullName>
    </submittedName>
</protein>
<keyword evidence="2" id="KW-0472">Membrane</keyword>
<gene>
    <name evidence="3" type="ORF">IF1G_10169</name>
</gene>
<dbReference type="AlphaFoldDB" id="A0A545VMM4"/>
<keyword evidence="2" id="KW-0812">Transmembrane</keyword>
<dbReference type="Proteomes" id="UP000315783">
    <property type="component" value="Unassembled WGS sequence"/>
</dbReference>
<dbReference type="EMBL" id="SPUK01000020">
    <property type="protein sequence ID" value="TQV91288.1"/>
    <property type="molecule type" value="Genomic_DNA"/>
</dbReference>